<keyword evidence="1" id="KW-0812">Transmembrane</keyword>
<dbReference type="InterPro" id="IPR052712">
    <property type="entry name" value="Acid_resist_chaperone_HdeD"/>
</dbReference>
<comment type="caution">
    <text evidence="2">The sequence shown here is derived from an EMBL/GenBank/DDBJ whole genome shotgun (WGS) entry which is preliminary data.</text>
</comment>
<dbReference type="Proteomes" id="UP000886390">
    <property type="component" value="Unassembled WGS sequence"/>
</dbReference>
<dbReference type="AlphaFoldDB" id="A0A7C3FX57"/>
<feature type="transmembrane region" description="Helical" evidence="1">
    <location>
        <begin position="44"/>
        <end position="63"/>
    </location>
</feature>
<sequence length="181" mass="20456">MWKYPIDEDLFDKFSKYSKIAGVIFIILGLVGIVEPVFMTMATVTFVAWLMMFAGFMAGYFTYISDKSDYLGWLKSFILIAISLFMIFYPMSGVGTVGLLLAIYFFMDSFASFSLAFSMRPASGWIWWLINAIFSMLIGVLFVVGWPFTSLYLIGLLVGFSLFFDGIALLVTGSIFKKMTK</sequence>
<feature type="transmembrane region" description="Helical" evidence="1">
    <location>
        <begin position="152"/>
        <end position="176"/>
    </location>
</feature>
<organism evidence="2">
    <name type="scientific">Sulfurimonas autotrophica</name>
    <dbReference type="NCBI Taxonomy" id="202747"/>
    <lineage>
        <taxon>Bacteria</taxon>
        <taxon>Pseudomonadati</taxon>
        <taxon>Campylobacterota</taxon>
        <taxon>Epsilonproteobacteria</taxon>
        <taxon>Campylobacterales</taxon>
        <taxon>Sulfurimonadaceae</taxon>
        <taxon>Sulfurimonas</taxon>
    </lineage>
</organism>
<feature type="transmembrane region" description="Helical" evidence="1">
    <location>
        <begin position="70"/>
        <end position="91"/>
    </location>
</feature>
<accession>A0A7C3FX57</accession>
<keyword evidence="1" id="KW-0472">Membrane</keyword>
<feature type="transmembrane region" description="Helical" evidence="1">
    <location>
        <begin position="20"/>
        <end position="38"/>
    </location>
</feature>
<feature type="transmembrane region" description="Helical" evidence="1">
    <location>
        <begin position="125"/>
        <end position="146"/>
    </location>
</feature>
<dbReference type="GO" id="GO:0005886">
    <property type="term" value="C:plasma membrane"/>
    <property type="evidence" value="ECO:0007669"/>
    <property type="project" value="TreeGrafter"/>
</dbReference>
<gene>
    <name evidence="2" type="ORF">ENJ67_05985</name>
</gene>
<evidence type="ECO:0000313" key="2">
    <source>
        <dbReference type="EMBL" id="HFB54269.1"/>
    </source>
</evidence>
<reference evidence="2" key="1">
    <citation type="journal article" date="2020" name="mSystems">
        <title>Genome- and Community-Level Interaction Insights into Carbon Utilization and Element Cycling Functions of Hydrothermarchaeota in Hydrothermal Sediment.</title>
        <authorList>
            <person name="Zhou Z."/>
            <person name="Liu Y."/>
            <person name="Xu W."/>
            <person name="Pan J."/>
            <person name="Luo Z.H."/>
            <person name="Li M."/>
        </authorList>
    </citation>
    <scope>NUCLEOTIDE SEQUENCE [LARGE SCALE GENOMIC DNA]</scope>
    <source>
        <strain evidence="2">HyVt-507</strain>
    </source>
</reference>
<dbReference type="PANTHER" id="PTHR34989:SF1">
    <property type="entry name" value="PROTEIN HDED"/>
    <property type="match status" value="1"/>
</dbReference>
<evidence type="ECO:0000256" key="1">
    <source>
        <dbReference type="SAM" id="Phobius"/>
    </source>
</evidence>
<feature type="transmembrane region" description="Helical" evidence="1">
    <location>
        <begin position="97"/>
        <end position="118"/>
    </location>
</feature>
<dbReference type="Pfam" id="PF03729">
    <property type="entry name" value="DUF308"/>
    <property type="match status" value="2"/>
</dbReference>
<protein>
    <recommendedName>
        <fullName evidence="3">HdeD family acid-resistance protein</fullName>
    </recommendedName>
</protein>
<name>A0A7C3FX57_9BACT</name>
<dbReference type="EMBL" id="DRNH01000322">
    <property type="protein sequence ID" value="HFB54269.1"/>
    <property type="molecule type" value="Genomic_DNA"/>
</dbReference>
<dbReference type="InterPro" id="IPR005325">
    <property type="entry name" value="DUF308_memb"/>
</dbReference>
<evidence type="ECO:0008006" key="3">
    <source>
        <dbReference type="Google" id="ProtNLM"/>
    </source>
</evidence>
<keyword evidence="1" id="KW-1133">Transmembrane helix</keyword>
<dbReference type="PANTHER" id="PTHR34989">
    <property type="entry name" value="PROTEIN HDED"/>
    <property type="match status" value="1"/>
</dbReference>
<proteinExistence type="predicted"/>